<dbReference type="Pfam" id="PF21789">
    <property type="entry name" value="TNP-like_RNaseH_C"/>
    <property type="match status" value="1"/>
</dbReference>
<name>A0ABQ9IU09_9CUCU</name>
<feature type="domain" description="Transposable element P transposase-like RNase H C-terminal" evidence="1">
    <location>
        <begin position="77"/>
        <end position="105"/>
    </location>
</feature>
<reference evidence="2" key="1">
    <citation type="journal article" date="2023" name="Insect Mol. Biol.">
        <title>Genome sequencing provides insights into the evolution of gene families encoding plant cell wall-degrading enzymes in longhorned beetles.</title>
        <authorList>
            <person name="Shin N.R."/>
            <person name="Okamura Y."/>
            <person name="Kirsch R."/>
            <person name="Pauchet Y."/>
        </authorList>
    </citation>
    <scope>NUCLEOTIDE SEQUENCE</scope>
    <source>
        <strain evidence="2">MMC_N1</strain>
    </source>
</reference>
<evidence type="ECO:0000259" key="1">
    <source>
        <dbReference type="Pfam" id="PF21789"/>
    </source>
</evidence>
<dbReference type="Proteomes" id="UP001162164">
    <property type="component" value="Unassembled WGS sequence"/>
</dbReference>
<organism evidence="2 3">
    <name type="scientific">Molorchus minor</name>
    <dbReference type="NCBI Taxonomy" id="1323400"/>
    <lineage>
        <taxon>Eukaryota</taxon>
        <taxon>Metazoa</taxon>
        <taxon>Ecdysozoa</taxon>
        <taxon>Arthropoda</taxon>
        <taxon>Hexapoda</taxon>
        <taxon>Insecta</taxon>
        <taxon>Pterygota</taxon>
        <taxon>Neoptera</taxon>
        <taxon>Endopterygota</taxon>
        <taxon>Coleoptera</taxon>
        <taxon>Polyphaga</taxon>
        <taxon>Cucujiformia</taxon>
        <taxon>Chrysomeloidea</taxon>
        <taxon>Cerambycidae</taxon>
        <taxon>Lamiinae</taxon>
        <taxon>Monochamini</taxon>
        <taxon>Molorchus</taxon>
    </lineage>
</organism>
<gene>
    <name evidence="2" type="ORF">NQ317_006744</name>
</gene>
<accession>A0ABQ9IU09</accession>
<proteinExistence type="predicted"/>
<dbReference type="InterPro" id="IPR048367">
    <property type="entry name" value="TNP-like_RNaseH_C"/>
</dbReference>
<evidence type="ECO:0000313" key="3">
    <source>
        <dbReference type="Proteomes" id="UP001162164"/>
    </source>
</evidence>
<protein>
    <recommendedName>
        <fullName evidence="1">Transposable element P transposase-like RNase H C-terminal domain-containing protein</fullName>
    </recommendedName>
</protein>
<keyword evidence="3" id="KW-1185">Reference proteome</keyword>
<dbReference type="EMBL" id="JAPWTJ010002557">
    <property type="protein sequence ID" value="KAJ8965703.1"/>
    <property type="molecule type" value="Genomic_DNA"/>
</dbReference>
<comment type="caution">
    <text evidence="2">The sequence shown here is derived from an EMBL/GenBank/DDBJ whole genome shotgun (WGS) entry which is preliminary data.</text>
</comment>
<evidence type="ECO:0000313" key="2">
    <source>
        <dbReference type="EMBL" id="KAJ8965703.1"/>
    </source>
</evidence>
<sequence length="196" mass="21523">MEVGEIEQRSLATATFVKQIDELFDSFNGSRTLPPDRSLLNSKLPSQVGWLTTINAIRKIWAYLHSQGINSLRPRSLNQDALENLFGAVRGGCGRSDNPTAVQFSGSLKTQILNGLTRQKIIGSNCEEDDTELLSNLIQFLTVENVQQQEAVTIKRHTEKPTLHPNVADAIAKAVNEGETSTLSVAYVSGFIAKKI</sequence>